<dbReference type="Pfam" id="PF00487">
    <property type="entry name" value="FA_desaturase"/>
    <property type="match status" value="1"/>
</dbReference>
<evidence type="ECO:0000313" key="9">
    <source>
        <dbReference type="EMBL" id="PSR74386.1"/>
    </source>
</evidence>
<dbReference type="PANTHER" id="PTHR12879">
    <property type="entry name" value="SPHINGOLIPID DELTA 4 DESATURASE/C-4 HYDROXYLASE PROTEIN DES2"/>
    <property type="match status" value="1"/>
</dbReference>
<dbReference type="OrthoDB" id="200948at2759"/>
<dbReference type="PIRSF" id="PIRSF017228">
    <property type="entry name" value="Sphnglp_dlt4_des"/>
    <property type="match status" value="1"/>
</dbReference>
<comment type="similarity">
    <text evidence="2 8">Belongs to the fatty acid desaturase type 1 family. DEGS subfamily.</text>
</comment>
<dbReference type="InterPro" id="IPR005804">
    <property type="entry name" value="FA_desaturase_dom"/>
</dbReference>
<dbReference type="Pfam" id="PF08557">
    <property type="entry name" value="Lipid_DES"/>
    <property type="match status" value="1"/>
</dbReference>
<reference evidence="9 10" key="1">
    <citation type="submission" date="2018-02" db="EMBL/GenBank/DDBJ databases">
        <title>Genome sequence of the basidiomycete white-rot fungus Phlebia centrifuga.</title>
        <authorList>
            <person name="Granchi Z."/>
            <person name="Peng M."/>
            <person name="de Vries R.P."/>
            <person name="Hilden K."/>
            <person name="Makela M.R."/>
            <person name="Grigoriev I."/>
            <person name="Riley R."/>
        </authorList>
    </citation>
    <scope>NUCLEOTIDE SEQUENCE [LARGE SCALE GENOMIC DNA]</scope>
    <source>
        <strain evidence="9 10">FBCC195</strain>
    </source>
</reference>
<dbReference type="GO" id="GO:0042284">
    <property type="term" value="F:sphingolipid delta-4 desaturase activity"/>
    <property type="evidence" value="ECO:0007669"/>
    <property type="project" value="UniProtKB-UniRule"/>
</dbReference>
<evidence type="ECO:0000256" key="8">
    <source>
        <dbReference type="PIRNR" id="PIRNR017228"/>
    </source>
</evidence>
<keyword evidence="10" id="KW-1185">Reference proteome</keyword>
<evidence type="ECO:0000256" key="4">
    <source>
        <dbReference type="ARBA" id="ARBA00022989"/>
    </source>
</evidence>
<dbReference type="Proteomes" id="UP000186601">
    <property type="component" value="Unassembled WGS sequence"/>
</dbReference>
<comment type="caution">
    <text evidence="9">The sequence shown here is derived from an EMBL/GenBank/DDBJ whole genome shotgun (WGS) entry which is preliminary data.</text>
</comment>
<sequence>MGDLQQASDADSNIDFSLYGGAESLQEGRSPRRTVTVSPLAKDDGKSHIRPPQDPSDFLWLMTEEPHRTRRMAILKAHPEVTKLMGHEPLTKWVVLCVVSIQLLLAVLLRHTRATSPLFLFCAYAIGGTLNHNLFLAIHEITHNLAFKGIGANKALAVFANLPIGIPYCAMFKRYHLEHHKQMGEDGVDTDLPTRLELLVLNNVLGKVFFATFQILFYALRPGFVRTQRLTRWHFMNIGTQLAFDYILVSLFGIRPFIYLVASSFFAGSLHPCAGHFIAEHYLWDGLEQETYSYYGPLNILAYNVGYHNEHHDFPAVAWTRLPALRALAPEFYDTLPSHPSWPMVIVNFIRDSEAGIFARAKRLSKEARLAAERKADTDSTLTEDEGGLTN</sequence>
<keyword evidence="8" id="KW-0746">Sphingolipid metabolism</keyword>
<dbReference type="EMBL" id="MLYV02000990">
    <property type="protein sequence ID" value="PSR74386.1"/>
    <property type="molecule type" value="Genomic_DNA"/>
</dbReference>
<dbReference type="AlphaFoldDB" id="A0A2R6NPG8"/>
<proteinExistence type="inferred from homology"/>
<name>A0A2R6NPG8_9APHY</name>
<evidence type="ECO:0000256" key="3">
    <source>
        <dbReference type="ARBA" id="ARBA00022692"/>
    </source>
</evidence>
<evidence type="ECO:0000313" key="10">
    <source>
        <dbReference type="Proteomes" id="UP000186601"/>
    </source>
</evidence>
<dbReference type="GO" id="GO:0046513">
    <property type="term" value="P:ceramide biosynthetic process"/>
    <property type="evidence" value="ECO:0007669"/>
    <property type="project" value="TreeGrafter"/>
</dbReference>
<comment type="subcellular location">
    <subcellularLocation>
        <location evidence="1">Membrane</location>
        <topology evidence="1">Multi-pass membrane protein</topology>
    </subcellularLocation>
</comment>
<comment type="pathway">
    <text evidence="8">Lipid metabolism; sphingolipid metabolism.</text>
</comment>
<dbReference type="InterPro" id="IPR011388">
    <property type="entry name" value="DES1/DES2"/>
</dbReference>
<keyword evidence="6 8" id="KW-0443">Lipid metabolism</keyword>
<dbReference type="InterPro" id="IPR013866">
    <property type="entry name" value="Sphingolipid_d4-desaturase_N"/>
</dbReference>
<dbReference type="GO" id="GO:0016020">
    <property type="term" value="C:membrane"/>
    <property type="evidence" value="ECO:0007669"/>
    <property type="project" value="UniProtKB-SubCell"/>
</dbReference>
<dbReference type="PANTHER" id="PTHR12879:SF8">
    <property type="entry name" value="SPHINGOLIPID DELTA(4)-DESATURASE DES1"/>
    <property type="match status" value="1"/>
</dbReference>
<dbReference type="EC" id="1.14.19.17" evidence="8"/>
<keyword evidence="3" id="KW-0812">Transmembrane</keyword>
<evidence type="ECO:0000256" key="1">
    <source>
        <dbReference type="ARBA" id="ARBA00004141"/>
    </source>
</evidence>
<evidence type="ECO:0000256" key="6">
    <source>
        <dbReference type="ARBA" id="ARBA00023098"/>
    </source>
</evidence>
<comment type="catalytic activity">
    <reaction evidence="8">
        <text>an N-acylsphinganine + 2 Fe(II)-[cytochrome b5] + O2 + 2 H(+) = an N-acylsphing-4-enine + 2 Fe(III)-[cytochrome b5] + 2 H2O</text>
        <dbReference type="Rhea" id="RHEA:46544"/>
        <dbReference type="Rhea" id="RHEA-COMP:10438"/>
        <dbReference type="Rhea" id="RHEA-COMP:10439"/>
        <dbReference type="ChEBI" id="CHEBI:15377"/>
        <dbReference type="ChEBI" id="CHEBI:15378"/>
        <dbReference type="ChEBI" id="CHEBI:15379"/>
        <dbReference type="ChEBI" id="CHEBI:29033"/>
        <dbReference type="ChEBI" id="CHEBI:29034"/>
        <dbReference type="ChEBI" id="CHEBI:31488"/>
        <dbReference type="ChEBI" id="CHEBI:52639"/>
        <dbReference type="EC" id="1.14.19.17"/>
    </reaction>
</comment>
<dbReference type="STRING" id="98765.A0A2R6NPG8"/>
<protein>
    <recommendedName>
        <fullName evidence="8">Sphingolipid delta(4)-desaturase</fullName>
        <ecNumber evidence="8">1.14.19.17</ecNumber>
    </recommendedName>
</protein>
<accession>A0A2R6NPG8</accession>
<evidence type="ECO:0000256" key="5">
    <source>
        <dbReference type="ARBA" id="ARBA00023002"/>
    </source>
</evidence>
<organism evidence="9 10">
    <name type="scientific">Hermanssonia centrifuga</name>
    <dbReference type="NCBI Taxonomy" id="98765"/>
    <lineage>
        <taxon>Eukaryota</taxon>
        <taxon>Fungi</taxon>
        <taxon>Dikarya</taxon>
        <taxon>Basidiomycota</taxon>
        <taxon>Agaricomycotina</taxon>
        <taxon>Agaricomycetes</taxon>
        <taxon>Polyporales</taxon>
        <taxon>Meruliaceae</taxon>
        <taxon>Hermanssonia</taxon>
    </lineage>
</organism>
<gene>
    <name evidence="9" type="ORF">PHLCEN_2v9894</name>
</gene>
<dbReference type="UniPathway" id="UPA00222"/>
<evidence type="ECO:0000256" key="2">
    <source>
        <dbReference type="ARBA" id="ARBA00006146"/>
    </source>
</evidence>
<keyword evidence="5 8" id="KW-0560">Oxidoreductase</keyword>
<comment type="function">
    <text evidence="8">Delta(4)-fatty-acid desaturase which introduces a double bond at the 4-position in the long-chain base (LCB) of ceramides.</text>
</comment>
<keyword evidence="4" id="KW-1133">Transmembrane helix</keyword>
<dbReference type="SMART" id="SM01269">
    <property type="entry name" value="Lipid_DES"/>
    <property type="match status" value="1"/>
</dbReference>
<evidence type="ECO:0000256" key="7">
    <source>
        <dbReference type="ARBA" id="ARBA00023136"/>
    </source>
</evidence>
<dbReference type="CDD" id="cd03508">
    <property type="entry name" value="Delta4-sphingolipid-FADS-like"/>
    <property type="match status" value="1"/>
</dbReference>
<keyword evidence="7 8" id="KW-0472">Membrane</keyword>